<gene>
    <name evidence="2" type="ORF">AVEN_244664_1</name>
</gene>
<comment type="caution">
    <text evidence="2">The sequence shown here is derived from an EMBL/GenBank/DDBJ whole genome shotgun (WGS) entry which is preliminary data.</text>
</comment>
<keyword evidence="3" id="KW-1185">Reference proteome</keyword>
<protein>
    <submittedName>
        <fullName evidence="2">Uncharacterized protein</fullName>
    </submittedName>
</protein>
<name>A0A4Y2KGZ5_ARAVE</name>
<dbReference type="Proteomes" id="UP000499080">
    <property type="component" value="Unassembled WGS sequence"/>
</dbReference>
<feature type="region of interest" description="Disordered" evidence="1">
    <location>
        <begin position="1"/>
        <end position="37"/>
    </location>
</feature>
<organism evidence="2 3">
    <name type="scientific">Araneus ventricosus</name>
    <name type="common">Orbweaver spider</name>
    <name type="synonym">Epeira ventricosa</name>
    <dbReference type="NCBI Taxonomy" id="182803"/>
    <lineage>
        <taxon>Eukaryota</taxon>
        <taxon>Metazoa</taxon>
        <taxon>Ecdysozoa</taxon>
        <taxon>Arthropoda</taxon>
        <taxon>Chelicerata</taxon>
        <taxon>Arachnida</taxon>
        <taxon>Araneae</taxon>
        <taxon>Araneomorphae</taxon>
        <taxon>Entelegynae</taxon>
        <taxon>Araneoidea</taxon>
        <taxon>Araneidae</taxon>
        <taxon>Araneus</taxon>
    </lineage>
</organism>
<accession>A0A4Y2KGZ5</accession>
<evidence type="ECO:0000313" key="3">
    <source>
        <dbReference type="Proteomes" id="UP000499080"/>
    </source>
</evidence>
<feature type="compositionally biased region" description="Low complexity" evidence="1">
    <location>
        <begin position="1"/>
        <end position="10"/>
    </location>
</feature>
<proteinExistence type="predicted"/>
<evidence type="ECO:0000256" key="1">
    <source>
        <dbReference type="SAM" id="MobiDB-lite"/>
    </source>
</evidence>
<sequence length="196" mass="21972">MPDPSPSEGDSSSKDKDVSNIGIKSTKKNPADSQSKVGGVNTVEELISQITDFNFDPDVSGDLIAPLQELMKIFINKSRDIKAGVRDLLNEKVIIPLVKFIQDRETTHLSNIYDLKARHVDVNVRQYQAKIRECESTIEYLRAGQMSSSLAVVDQFKLVMSSTPKNKKDAEFRLIELQLWGLGGSDHFVVEYRLTT</sequence>
<evidence type="ECO:0000313" key="2">
    <source>
        <dbReference type="EMBL" id="GBN01585.1"/>
    </source>
</evidence>
<reference evidence="2 3" key="1">
    <citation type="journal article" date="2019" name="Sci. Rep.">
        <title>Orb-weaving spider Araneus ventricosus genome elucidates the spidroin gene catalogue.</title>
        <authorList>
            <person name="Kono N."/>
            <person name="Nakamura H."/>
            <person name="Ohtoshi R."/>
            <person name="Moran D.A.P."/>
            <person name="Shinohara A."/>
            <person name="Yoshida Y."/>
            <person name="Fujiwara M."/>
            <person name="Mori M."/>
            <person name="Tomita M."/>
            <person name="Arakawa K."/>
        </authorList>
    </citation>
    <scope>NUCLEOTIDE SEQUENCE [LARGE SCALE GENOMIC DNA]</scope>
</reference>
<dbReference type="EMBL" id="BGPR01004631">
    <property type="protein sequence ID" value="GBN01585.1"/>
    <property type="molecule type" value="Genomic_DNA"/>
</dbReference>
<dbReference type="AlphaFoldDB" id="A0A4Y2KGZ5"/>